<dbReference type="CDD" id="cd00637">
    <property type="entry name" value="7tm_classA_rhodopsin-like"/>
    <property type="match status" value="1"/>
</dbReference>
<dbReference type="InterPro" id="IPR000276">
    <property type="entry name" value="GPCR_Rhodpsn"/>
</dbReference>
<dbReference type="RefSeq" id="XP_006815875.1">
    <property type="nucleotide sequence ID" value="XM_006815812.1"/>
</dbReference>
<sequence>MTSLAIADIGVGIQTTFAIHPSITECWPYGDVACRLTGGLQFMLCGISIHSLWAISIERYLAINYPLRYPFYATTQRSYICIALICTVNLAWVTLLVSRTDPSHYSYGEGVYVCLPQCNKPECAKFNATSSTVFGIIPQTTMILIYSKIMYVSWKQNKVIAHRKKSTTNGNSCVFPDRSKLKRKFRSAKLACMVTGASLIAWTPFVAWRIFASISSSPVTSELKFAFTWLGFSNSLWNFVMYSATSTAFRESLKRIFMTVCSFEKHVCRTINFNKHVYW</sequence>
<evidence type="ECO:0000313" key="12">
    <source>
        <dbReference type="Proteomes" id="UP000694865"/>
    </source>
</evidence>
<evidence type="ECO:0000256" key="8">
    <source>
        <dbReference type="ARBA" id="ARBA00023224"/>
    </source>
</evidence>
<organism evidence="12 13">
    <name type="scientific">Saccoglossus kowalevskii</name>
    <name type="common">Acorn worm</name>
    <dbReference type="NCBI Taxonomy" id="10224"/>
    <lineage>
        <taxon>Eukaryota</taxon>
        <taxon>Metazoa</taxon>
        <taxon>Hemichordata</taxon>
        <taxon>Enteropneusta</taxon>
        <taxon>Harrimaniidae</taxon>
        <taxon>Saccoglossus</taxon>
    </lineage>
</organism>
<feature type="transmembrane region" description="Helical" evidence="10">
    <location>
        <begin position="136"/>
        <end position="154"/>
    </location>
</feature>
<comment type="subcellular location">
    <subcellularLocation>
        <location evidence="1">Cell membrane</location>
        <topology evidence="1">Multi-pass membrane protein</topology>
    </subcellularLocation>
</comment>
<name>A0ABM0M784_SACKO</name>
<dbReference type="Proteomes" id="UP000694865">
    <property type="component" value="Unplaced"/>
</dbReference>
<dbReference type="Gene3D" id="1.20.1070.10">
    <property type="entry name" value="Rhodopsin 7-helix transmembrane proteins"/>
    <property type="match status" value="1"/>
</dbReference>
<feature type="transmembrane region" description="Helical" evidence="10">
    <location>
        <begin position="38"/>
        <end position="57"/>
    </location>
</feature>
<evidence type="ECO:0000256" key="4">
    <source>
        <dbReference type="ARBA" id="ARBA00022989"/>
    </source>
</evidence>
<keyword evidence="7 9" id="KW-0675">Receptor</keyword>
<evidence type="ECO:0000256" key="5">
    <source>
        <dbReference type="ARBA" id="ARBA00023040"/>
    </source>
</evidence>
<keyword evidence="4 10" id="KW-1133">Transmembrane helix</keyword>
<evidence type="ECO:0000256" key="3">
    <source>
        <dbReference type="ARBA" id="ARBA00022692"/>
    </source>
</evidence>
<keyword evidence="12" id="KW-1185">Reference proteome</keyword>
<proteinExistence type="inferred from homology"/>
<dbReference type="PROSITE" id="PS50262">
    <property type="entry name" value="G_PROTEIN_RECEP_F1_2"/>
    <property type="match status" value="1"/>
</dbReference>
<evidence type="ECO:0000259" key="11">
    <source>
        <dbReference type="PROSITE" id="PS50262"/>
    </source>
</evidence>
<dbReference type="PANTHER" id="PTHR24249">
    <property type="entry name" value="HISTAMINE RECEPTOR-RELATED G-PROTEIN COUPLED RECEPTOR"/>
    <property type="match status" value="1"/>
</dbReference>
<evidence type="ECO:0000256" key="1">
    <source>
        <dbReference type="ARBA" id="ARBA00004651"/>
    </source>
</evidence>
<feature type="transmembrane region" description="Helical" evidence="10">
    <location>
        <begin position="78"/>
        <end position="97"/>
    </location>
</feature>
<accession>A0ABM0M784</accession>
<evidence type="ECO:0000256" key="2">
    <source>
        <dbReference type="ARBA" id="ARBA00022475"/>
    </source>
</evidence>
<evidence type="ECO:0000256" key="7">
    <source>
        <dbReference type="ARBA" id="ARBA00023170"/>
    </source>
</evidence>
<feature type="transmembrane region" description="Helical" evidence="10">
    <location>
        <begin position="190"/>
        <end position="211"/>
    </location>
</feature>
<dbReference type="PROSITE" id="PS00237">
    <property type="entry name" value="G_PROTEIN_RECEP_F1_1"/>
    <property type="match status" value="1"/>
</dbReference>
<dbReference type="PANTHER" id="PTHR24249:SF418">
    <property type="entry name" value="G-PROTEIN COUPLED RECEPTORS FAMILY 1 PROFILE DOMAIN-CONTAINING PROTEIN"/>
    <property type="match status" value="1"/>
</dbReference>
<reference evidence="13" key="1">
    <citation type="submission" date="2025-08" db="UniProtKB">
        <authorList>
            <consortium name="RefSeq"/>
        </authorList>
    </citation>
    <scope>IDENTIFICATION</scope>
    <source>
        <tissue evidence="13">Testes</tissue>
    </source>
</reference>
<evidence type="ECO:0000256" key="10">
    <source>
        <dbReference type="SAM" id="Phobius"/>
    </source>
</evidence>
<dbReference type="GeneID" id="102805080"/>
<protein>
    <submittedName>
        <fullName evidence="13">Beta-4C adrenergic receptor-like</fullName>
    </submittedName>
</protein>
<dbReference type="PRINTS" id="PR00237">
    <property type="entry name" value="GPCRRHODOPSN"/>
</dbReference>
<dbReference type="SUPFAM" id="SSF81321">
    <property type="entry name" value="Family A G protein-coupled receptor-like"/>
    <property type="match status" value="1"/>
</dbReference>
<comment type="similarity">
    <text evidence="9">Belongs to the G-protein coupled receptor 1 family.</text>
</comment>
<evidence type="ECO:0000313" key="13">
    <source>
        <dbReference type="RefSeq" id="XP_006815875.1"/>
    </source>
</evidence>
<feature type="domain" description="G-protein coupled receptors family 1 profile" evidence="11">
    <location>
        <begin position="1"/>
        <end position="242"/>
    </location>
</feature>
<keyword evidence="2" id="KW-1003">Cell membrane</keyword>
<keyword evidence="5 9" id="KW-0297">G-protein coupled receptor</keyword>
<keyword evidence="8 9" id="KW-0807">Transducer</keyword>
<keyword evidence="3 9" id="KW-0812">Transmembrane</keyword>
<keyword evidence="6 10" id="KW-0472">Membrane</keyword>
<evidence type="ECO:0000256" key="6">
    <source>
        <dbReference type="ARBA" id="ARBA00023136"/>
    </source>
</evidence>
<gene>
    <name evidence="13" type="primary">LOC102805080</name>
</gene>
<dbReference type="InterPro" id="IPR017452">
    <property type="entry name" value="GPCR_Rhodpsn_7TM"/>
</dbReference>
<dbReference type="InterPro" id="IPR050569">
    <property type="entry name" value="TAAR"/>
</dbReference>
<dbReference type="Pfam" id="PF00001">
    <property type="entry name" value="7tm_1"/>
    <property type="match status" value="1"/>
</dbReference>
<feature type="transmembrane region" description="Helical" evidence="10">
    <location>
        <begin position="223"/>
        <end position="245"/>
    </location>
</feature>
<evidence type="ECO:0000256" key="9">
    <source>
        <dbReference type="RuleBase" id="RU000688"/>
    </source>
</evidence>